<keyword evidence="4 7" id="KW-0067">ATP-binding</keyword>
<comment type="subunit">
    <text evidence="7">Homodimer.</text>
</comment>
<dbReference type="SUPFAM" id="SSF50249">
    <property type="entry name" value="Nucleic acid-binding proteins"/>
    <property type="match status" value="1"/>
</dbReference>
<dbReference type="PANTHER" id="PTHR22594">
    <property type="entry name" value="ASPARTYL/LYSYL-TRNA SYNTHETASE"/>
    <property type="match status" value="1"/>
</dbReference>
<dbReference type="Pfam" id="PF00152">
    <property type="entry name" value="tRNA-synt_2"/>
    <property type="match status" value="1"/>
</dbReference>
<dbReference type="InterPro" id="IPR047089">
    <property type="entry name" value="Asp-tRNA-ligase_1_N"/>
</dbReference>
<evidence type="ECO:0000256" key="5">
    <source>
        <dbReference type="ARBA" id="ARBA00022917"/>
    </source>
</evidence>
<dbReference type="RefSeq" id="WP_135658569.1">
    <property type="nucleotide sequence ID" value="NZ_JAJUFJ010000006.1"/>
</dbReference>
<comment type="subcellular location">
    <subcellularLocation>
        <location evidence="7">Cytoplasm</location>
    </subcellularLocation>
</comment>
<feature type="binding site" evidence="7">
    <location>
        <begin position="541"/>
        <end position="544"/>
    </location>
    <ligand>
        <name>ATP</name>
        <dbReference type="ChEBI" id="CHEBI:30616"/>
    </ligand>
</feature>
<keyword evidence="3 7" id="KW-0547">Nucleotide-binding</keyword>
<dbReference type="SUPFAM" id="SSF55261">
    <property type="entry name" value="GAD domain-like"/>
    <property type="match status" value="1"/>
</dbReference>
<organism evidence="9 10">
    <name type="scientific">Caproiciproducens galactitolivorans</name>
    <dbReference type="NCBI Taxonomy" id="642589"/>
    <lineage>
        <taxon>Bacteria</taxon>
        <taxon>Bacillati</taxon>
        <taxon>Bacillota</taxon>
        <taxon>Clostridia</taxon>
        <taxon>Eubacteriales</taxon>
        <taxon>Acutalibacteraceae</taxon>
        <taxon>Caproiciproducens</taxon>
    </lineage>
</organism>
<dbReference type="CDD" id="cd04317">
    <property type="entry name" value="EcAspRS_like_N"/>
    <property type="match status" value="1"/>
</dbReference>
<feature type="binding site" evidence="7">
    <location>
        <begin position="226"/>
        <end position="228"/>
    </location>
    <ligand>
        <name>ATP</name>
        <dbReference type="ChEBI" id="CHEBI:30616"/>
    </ligand>
</feature>
<evidence type="ECO:0000256" key="4">
    <source>
        <dbReference type="ARBA" id="ARBA00022840"/>
    </source>
</evidence>
<feature type="binding site" evidence="7">
    <location>
        <position position="180"/>
    </location>
    <ligand>
        <name>L-aspartate</name>
        <dbReference type="ChEBI" id="CHEBI:29991"/>
    </ligand>
</feature>
<dbReference type="InterPro" id="IPR006195">
    <property type="entry name" value="aa-tRNA-synth_II"/>
</dbReference>
<feature type="binding site" evidence="7">
    <location>
        <position position="496"/>
    </location>
    <ligand>
        <name>L-aspartate</name>
        <dbReference type="ChEBI" id="CHEBI:29991"/>
    </ligand>
</feature>
<dbReference type="Gene3D" id="3.30.930.10">
    <property type="entry name" value="Bira Bifunctional Protein, Domain 2"/>
    <property type="match status" value="1"/>
</dbReference>
<dbReference type="InterPro" id="IPR004115">
    <property type="entry name" value="GAD-like_sf"/>
</dbReference>
<evidence type="ECO:0000256" key="1">
    <source>
        <dbReference type="ARBA" id="ARBA00006303"/>
    </source>
</evidence>
<comment type="catalytic activity">
    <reaction evidence="7">
        <text>tRNA(Asp) + L-aspartate + ATP = L-aspartyl-tRNA(Asp) + AMP + diphosphate</text>
        <dbReference type="Rhea" id="RHEA:19649"/>
        <dbReference type="Rhea" id="RHEA-COMP:9660"/>
        <dbReference type="Rhea" id="RHEA-COMP:9678"/>
        <dbReference type="ChEBI" id="CHEBI:29991"/>
        <dbReference type="ChEBI" id="CHEBI:30616"/>
        <dbReference type="ChEBI" id="CHEBI:33019"/>
        <dbReference type="ChEBI" id="CHEBI:78442"/>
        <dbReference type="ChEBI" id="CHEBI:78516"/>
        <dbReference type="ChEBI" id="CHEBI:456215"/>
        <dbReference type="EC" id="6.1.1.12"/>
    </reaction>
</comment>
<gene>
    <name evidence="9" type="primary">aspS_1</name>
    <name evidence="7" type="synonym">aspS</name>
    <name evidence="9" type="ORF">CAGA_10850</name>
</gene>
<feature type="binding site" evidence="7">
    <location>
        <position position="226"/>
    </location>
    <ligand>
        <name>L-aspartate</name>
        <dbReference type="ChEBI" id="CHEBI:29991"/>
    </ligand>
</feature>
<dbReference type="GO" id="GO:0140096">
    <property type="term" value="F:catalytic activity, acting on a protein"/>
    <property type="evidence" value="ECO:0007669"/>
    <property type="project" value="UniProtKB-ARBA"/>
</dbReference>
<evidence type="ECO:0000256" key="2">
    <source>
        <dbReference type="ARBA" id="ARBA00022598"/>
    </source>
</evidence>
<feature type="binding site" evidence="7">
    <location>
        <position position="235"/>
    </location>
    <ligand>
        <name>ATP</name>
        <dbReference type="ChEBI" id="CHEBI:30616"/>
    </ligand>
</feature>
<name>A0A4Z0YCN0_9FIRM</name>
<dbReference type="Pfam" id="PF01336">
    <property type="entry name" value="tRNA_anti-codon"/>
    <property type="match status" value="1"/>
</dbReference>
<keyword evidence="2 7" id="KW-0436">Ligase</keyword>
<dbReference type="Gene3D" id="2.40.50.140">
    <property type="entry name" value="Nucleic acid-binding proteins"/>
    <property type="match status" value="1"/>
</dbReference>
<evidence type="ECO:0000313" key="10">
    <source>
        <dbReference type="Proteomes" id="UP000297714"/>
    </source>
</evidence>
<evidence type="ECO:0000313" key="9">
    <source>
        <dbReference type="EMBL" id="TGJ77011.1"/>
    </source>
</evidence>
<dbReference type="InterPro" id="IPR047090">
    <property type="entry name" value="AspRS_core"/>
</dbReference>
<comment type="similarity">
    <text evidence="1 7">Belongs to the class-II aminoacyl-tRNA synthetase family. Type 1 subfamily.</text>
</comment>
<dbReference type="GO" id="GO:0005737">
    <property type="term" value="C:cytoplasm"/>
    <property type="evidence" value="ECO:0007669"/>
    <property type="project" value="UniProtKB-SubCell"/>
</dbReference>
<feature type="binding site" evidence="7">
    <location>
        <position position="455"/>
    </location>
    <ligand>
        <name>L-aspartate</name>
        <dbReference type="ChEBI" id="CHEBI:29991"/>
    </ligand>
</feature>
<dbReference type="InterPro" id="IPR045864">
    <property type="entry name" value="aa-tRNA-synth_II/BPL/LPL"/>
</dbReference>
<dbReference type="InterPro" id="IPR029351">
    <property type="entry name" value="GAD_dom"/>
</dbReference>
<dbReference type="GO" id="GO:0003676">
    <property type="term" value="F:nucleic acid binding"/>
    <property type="evidence" value="ECO:0007669"/>
    <property type="project" value="InterPro"/>
</dbReference>
<dbReference type="GO" id="GO:0005524">
    <property type="term" value="F:ATP binding"/>
    <property type="evidence" value="ECO:0007669"/>
    <property type="project" value="UniProtKB-UniRule"/>
</dbReference>
<dbReference type="GO" id="GO:0004815">
    <property type="term" value="F:aspartate-tRNA ligase activity"/>
    <property type="evidence" value="ECO:0007669"/>
    <property type="project" value="UniProtKB-UniRule"/>
</dbReference>
<dbReference type="GO" id="GO:0006422">
    <property type="term" value="P:aspartyl-tRNA aminoacylation"/>
    <property type="evidence" value="ECO:0007669"/>
    <property type="project" value="UniProtKB-UniRule"/>
</dbReference>
<evidence type="ECO:0000256" key="7">
    <source>
        <dbReference type="HAMAP-Rule" id="MF_00044"/>
    </source>
</evidence>
<evidence type="ECO:0000259" key="8">
    <source>
        <dbReference type="PROSITE" id="PS50862"/>
    </source>
</evidence>
<dbReference type="GO" id="GO:0016740">
    <property type="term" value="F:transferase activity"/>
    <property type="evidence" value="ECO:0007669"/>
    <property type="project" value="UniProtKB-ARBA"/>
</dbReference>
<keyword evidence="6 7" id="KW-0030">Aminoacyl-tRNA synthetase</keyword>
<dbReference type="InterPro" id="IPR002312">
    <property type="entry name" value="Asp/Asn-tRNA-synth_IIb"/>
</dbReference>
<feature type="domain" description="Aminoacyl-transfer RNA synthetases class-II family profile" evidence="8">
    <location>
        <begin position="150"/>
        <end position="562"/>
    </location>
</feature>
<dbReference type="PANTHER" id="PTHR22594:SF5">
    <property type="entry name" value="ASPARTATE--TRNA LIGASE, MITOCHONDRIAL"/>
    <property type="match status" value="1"/>
</dbReference>
<comment type="caution">
    <text evidence="9">The sequence shown here is derived from an EMBL/GenBank/DDBJ whole genome shotgun (WGS) entry which is preliminary data.</text>
</comment>
<dbReference type="NCBIfam" id="TIGR00459">
    <property type="entry name" value="aspS_bact"/>
    <property type="match status" value="1"/>
</dbReference>
<reference evidence="9 10" key="1">
    <citation type="submission" date="2019-04" db="EMBL/GenBank/DDBJ databases">
        <authorList>
            <person name="Poehlein A."/>
            <person name="Bengelsdorf F.R."/>
            <person name="Duerre P."/>
            <person name="Daniel R."/>
        </authorList>
    </citation>
    <scope>NUCLEOTIDE SEQUENCE [LARGE SCALE GENOMIC DNA]</scope>
    <source>
        <strain evidence="9 10">BS-1</strain>
    </source>
</reference>
<dbReference type="EMBL" id="SRMQ01000003">
    <property type="protein sequence ID" value="TGJ77011.1"/>
    <property type="molecule type" value="Genomic_DNA"/>
</dbReference>
<dbReference type="Proteomes" id="UP000297714">
    <property type="component" value="Unassembled WGS sequence"/>
</dbReference>
<keyword evidence="10" id="KW-1185">Reference proteome</keyword>
<protein>
    <recommendedName>
        <fullName evidence="7">Aspartate--tRNA ligase</fullName>
        <ecNumber evidence="7">6.1.1.12</ecNumber>
    </recommendedName>
    <alternativeName>
        <fullName evidence="7">Aspartyl-tRNA synthetase</fullName>
        <shortName evidence="7">AspRS</shortName>
    </alternativeName>
</protein>
<dbReference type="OrthoDB" id="9802326at2"/>
<dbReference type="Pfam" id="PF02938">
    <property type="entry name" value="GAD"/>
    <property type="match status" value="1"/>
</dbReference>
<evidence type="ECO:0000256" key="3">
    <source>
        <dbReference type="ARBA" id="ARBA00022741"/>
    </source>
</evidence>
<dbReference type="PRINTS" id="PR01042">
    <property type="entry name" value="TRNASYNTHASP"/>
</dbReference>
<dbReference type="NCBIfam" id="NF001750">
    <property type="entry name" value="PRK00476.1"/>
    <property type="match status" value="1"/>
</dbReference>
<dbReference type="InterPro" id="IPR004364">
    <property type="entry name" value="Aa-tRNA-synt_II"/>
</dbReference>
<proteinExistence type="inferred from homology"/>
<dbReference type="PROSITE" id="PS50862">
    <property type="entry name" value="AA_TRNA_LIGASE_II"/>
    <property type="match status" value="1"/>
</dbReference>
<feature type="binding site" evidence="7">
    <location>
        <position position="489"/>
    </location>
    <ligand>
        <name>ATP</name>
        <dbReference type="ChEBI" id="CHEBI:30616"/>
    </ligand>
</feature>
<dbReference type="Gene3D" id="3.30.1360.30">
    <property type="entry name" value="GAD-like domain"/>
    <property type="match status" value="1"/>
</dbReference>
<dbReference type="EC" id="6.1.1.12" evidence="7"/>
<keyword evidence="5 7" id="KW-0648">Protein biosynthesis</keyword>
<dbReference type="InterPro" id="IPR012340">
    <property type="entry name" value="NA-bd_OB-fold"/>
</dbReference>
<keyword evidence="7" id="KW-0963">Cytoplasm</keyword>
<accession>A0A4Z0YCN0</accession>
<evidence type="ECO:0000256" key="6">
    <source>
        <dbReference type="ARBA" id="ARBA00023146"/>
    </source>
</evidence>
<dbReference type="SUPFAM" id="SSF55681">
    <property type="entry name" value="Class II aaRS and biotin synthetases"/>
    <property type="match status" value="1"/>
</dbReference>
<dbReference type="CDD" id="cd00777">
    <property type="entry name" value="AspRS_core"/>
    <property type="match status" value="1"/>
</dbReference>
<dbReference type="AlphaFoldDB" id="A0A4Z0YCN0"/>
<sequence>MAEFMTGMKRTNYCGELRASDIGKTVTVCGWVQRQRDLGQLIFIDLRDRTGILQLAFNDATDRAIFDKAFSMRSEYVVAATGVVRERSSKNPELPTGDIELEVTDLRVLAKSETPPFEIVEKSNVKEDLRLKYRYLDLRRPDVQDKIIGRHKIVKVARDYFDDNGFFEIETPILIKSTPEGARDYLVPSRMFPGSFFALPQSPQLYKQLLMLSGFDRYMQVARCFRDEDLRADRQPEFTQIDFEMSFVSADDVMEIAEGFMKLVYKKVLGIDLETPFRRMTWDEAMTRFGSDKPDLRFGLELADLTADLKSTEFRVFKGAIDGGGGVRGINLKGLAEKLSRKEIDKLTEWIKSYGAKGLAWTRLTAGGETSSYEKFLAPEEAAAVRKTLGAETGDVLLIVASDENKVVFDSLGALRCELARRFDLIDKSKPCLLWVTDFPLFEYSKEENRFVAMHHPFTCPRLEDLDKLESDPGSVKAIAYDMVLNGNELGGGSIRINDPELQQRMFKALGLTPEEAQKRFGFLIDAFRYGAPPHGGMAFGLDRLVMLMLDCDSIRDVIAFPKVASSSELMSGAPTDVDEVQLAELGIAILPKDDNRTKEKQ</sequence>
<comment type="caution">
    <text evidence="7">Lacks conserved residue(s) required for the propagation of feature annotation.</text>
</comment>
<feature type="region of interest" description="Aspartate" evidence="7">
    <location>
        <begin position="204"/>
        <end position="207"/>
    </location>
</feature>
<dbReference type="InterPro" id="IPR004365">
    <property type="entry name" value="NA-bd_OB_tRNA"/>
</dbReference>
<comment type="function">
    <text evidence="7">Catalyzes the attachment of L-aspartate to tRNA(Asp) in a two-step reaction: L-aspartate is first activated by ATP to form Asp-AMP and then transferred to the acceptor end of tRNA(Asp).</text>
</comment>
<dbReference type="InterPro" id="IPR004524">
    <property type="entry name" value="Asp-tRNA-ligase_1"/>
</dbReference>
<dbReference type="HAMAP" id="MF_00044">
    <property type="entry name" value="Asp_tRNA_synth_type1"/>
    <property type="match status" value="1"/>
</dbReference>